<dbReference type="AlphaFoldDB" id="A0A6C0DC78"/>
<evidence type="ECO:0000313" key="1">
    <source>
        <dbReference type="EMBL" id="QHT14023.1"/>
    </source>
</evidence>
<dbReference type="EMBL" id="MN739578">
    <property type="protein sequence ID" value="QHT14023.1"/>
    <property type="molecule type" value="Genomic_DNA"/>
</dbReference>
<proteinExistence type="predicted"/>
<protein>
    <recommendedName>
        <fullName evidence="2">Glycosyltransferase 2-like domain-containing protein</fullName>
    </recommendedName>
</protein>
<reference evidence="1" key="1">
    <citation type="journal article" date="2020" name="Nature">
        <title>Giant virus diversity and host interactions through global metagenomics.</title>
        <authorList>
            <person name="Schulz F."/>
            <person name="Roux S."/>
            <person name="Paez-Espino D."/>
            <person name="Jungbluth S."/>
            <person name="Walsh D.A."/>
            <person name="Denef V.J."/>
            <person name="McMahon K.D."/>
            <person name="Konstantinidis K.T."/>
            <person name="Eloe-Fadrosh E.A."/>
            <person name="Kyrpides N.C."/>
            <person name="Woyke T."/>
        </authorList>
    </citation>
    <scope>NUCLEOTIDE SEQUENCE</scope>
    <source>
        <strain evidence="1">GVMAG-M-3300023174-134</strain>
    </source>
</reference>
<name>A0A6C0DC78_9ZZZZ</name>
<organism evidence="1">
    <name type="scientific">viral metagenome</name>
    <dbReference type="NCBI Taxonomy" id="1070528"/>
    <lineage>
        <taxon>unclassified sequences</taxon>
        <taxon>metagenomes</taxon>
        <taxon>organismal metagenomes</taxon>
    </lineage>
</organism>
<accession>A0A6C0DC78</accession>
<evidence type="ECO:0008006" key="2">
    <source>
        <dbReference type="Google" id="ProtNLM"/>
    </source>
</evidence>
<sequence length="254" mass="30799">MKITKHISFYFEMNRIIYINNIIDETNKYEHTTDIFIHTNFIDLQKEMFNNYTNGYIEIIYHDLSNIHPFYLTWKCRELLQEQKNEYDIFIYVEDDILVPYKAIKYWLKYNQNLIEMNYNLGFVRIEVENNIEYITDLCGEKFDTIINLNETKYCVNNKNPYCAFWIYNKNEFNNFVNSKYYNIDNISGYDIRERSSIGLHGINTYYYKNTLIPIVNNKLIEECKIYHMPNNYVSNKNTYFATIKFDEALENGV</sequence>